<name>A0A4Z2IT75_9TELE</name>
<evidence type="ECO:0000313" key="2">
    <source>
        <dbReference type="Proteomes" id="UP000314294"/>
    </source>
</evidence>
<sequence length="92" mass="9720">MLAADTPEERRSCVINAPNSSKLLLVSRSCVREVSTSSVGLLPSCLPPLHLTLTVPVSLSLSPTTGHKEHVCIISISIVVVTSGAINRLFQA</sequence>
<proteinExistence type="predicted"/>
<protein>
    <submittedName>
        <fullName evidence="1">Uncharacterized protein</fullName>
    </submittedName>
</protein>
<comment type="caution">
    <text evidence="1">The sequence shown here is derived from an EMBL/GenBank/DDBJ whole genome shotgun (WGS) entry which is preliminary data.</text>
</comment>
<evidence type="ECO:0000313" key="1">
    <source>
        <dbReference type="EMBL" id="TNN80967.1"/>
    </source>
</evidence>
<keyword evidence="2" id="KW-1185">Reference proteome</keyword>
<accession>A0A4Z2IT75</accession>
<gene>
    <name evidence="1" type="ORF">EYF80_008623</name>
</gene>
<dbReference type="EMBL" id="SRLO01000049">
    <property type="protein sequence ID" value="TNN80967.1"/>
    <property type="molecule type" value="Genomic_DNA"/>
</dbReference>
<dbReference type="Proteomes" id="UP000314294">
    <property type="component" value="Unassembled WGS sequence"/>
</dbReference>
<dbReference type="AlphaFoldDB" id="A0A4Z2IT75"/>
<organism evidence="1 2">
    <name type="scientific">Liparis tanakae</name>
    <name type="common">Tanaka's snailfish</name>
    <dbReference type="NCBI Taxonomy" id="230148"/>
    <lineage>
        <taxon>Eukaryota</taxon>
        <taxon>Metazoa</taxon>
        <taxon>Chordata</taxon>
        <taxon>Craniata</taxon>
        <taxon>Vertebrata</taxon>
        <taxon>Euteleostomi</taxon>
        <taxon>Actinopterygii</taxon>
        <taxon>Neopterygii</taxon>
        <taxon>Teleostei</taxon>
        <taxon>Neoteleostei</taxon>
        <taxon>Acanthomorphata</taxon>
        <taxon>Eupercaria</taxon>
        <taxon>Perciformes</taxon>
        <taxon>Cottioidei</taxon>
        <taxon>Cottales</taxon>
        <taxon>Liparidae</taxon>
        <taxon>Liparis</taxon>
    </lineage>
</organism>
<reference evidence="1 2" key="1">
    <citation type="submission" date="2019-03" db="EMBL/GenBank/DDBJ databases">
        <title>First draft genome of Liparis tanakae, snailfish: a comprehensive survey of snailfish specific genes.</title>
        <authorList>
            <person name="Kim W."/>
            <person name="Song I."/>
            <person name="Jeong J.-H."/>
            <person name="Kim D."/>
            <person name="Kim S."/>
            <person name="Ryu S."/>
            <person name="Song J.Y."/>
            <person name="Lee S.K."/>
        </authorList>
    </citation>
    <scope>NUCLEOTIDE SEQUENCE [LARGE SCALE GENOMIC DNA]</scope>
    <source>
        <tissue evidence="1">Muscle</tissue>
    </source>
</reference>